<evidence type="ECO:0000313" key="1">
    <source>
        <dbReference type="EMBL" id="SBQ28867.1"/>
    </source>
</evidence>
<feature type="non-terminal residue" evidence="1">
    <location>
        <position position="1"/>
    </location>
</feature>
<reference evidence="1" key="2">
    <citation type="submission" date="2016-06" db="EMBL/GenBank/DDBJ databases">
        <title>The genome of a short-lived fish provides insights into sex chromosome evolution and the genetic control of aging.</title>
        <authorList>
            <person name="Reichwald K."/>
            <person name="Felder M."/>
            <person name="Petzold A."/>
            <person name="Koch P."/>
            <person name="Groth M."/>
            <person name="Platzer M."/>
        </authorList>
    </citation>
    <scope>NUCLEOTIDE SEQUENCE</scope>
    <source>
        <tissue evidence="1">Brain</tissue>
    </source>
</reference>
<accession>A0A1A8D417</accession>
<dbReference type="AlphaFoldDB" id="A0A1A8D417"/>
<name>A0A1A8D417_NOTKA</name>
<organism evidence="1">
    <name type="scientific">Nothobranchius kadleci</name>
    <name type="common">African annual killifish</name>
    <dbReference type="NCBI Taxonomy" id="1051664"/>
    <lineage>
        <taxon>Eukaryota</taxon>
        <taxon>Metazoa</taxon>
        <taxon>Chordata</taxon>
        <taxon>Craniata</taxon>
        <taxon>Vertebrata</taxon>
        <taxon>Euteleostomi</taxon>
        <taxon>Actinopterygii</taxon>
        <taxon>Neopterygii</taxon>
        <taxon>Teleostei</taxon>
        <taxon>Neoteleostei</taxon>
        <taxon>Acanthomorphata</taxon>
        <taxon>Ovalentaria</taxon>
        <taxon>Atherinomorphae</taxon>
        <taxon>Cyprinodontiformes</taxon>
        <taxon>Nothobranchiidae</taxon>
        <taxon>Nothobranchius</taxon>
    </lineage>
</organism>
<protein>
    <submittedName>
        <fullName evidence="1">Uncharacterized protein</fullName>
    </submittedName>
</protein>
<proteinExistence type="predicted"/>
<reference evidence="1" key="1">
    <citation type="submission" date="2016-05" db="EMBL/GenBank/DDBJ databases">
        <authorList>
            <person name="Lavstsen T."/>
            <person name="Jespersen J.S."/>
        </authorList>
    </citation>
    <scope>NUCLEOTIDE SEQUENCE</scope>
    <source>
        <tissue evidence="1">Brain</tissue>
    </source>
</reference>
<gene>
    <name evidence="1" type="primary">Nfu_g_1_013715</name>
</gene>
<feature type="non-terminal residue" evidence="1">
    <location>
        <position position="84"/>
    </location>
</feature>
<sequence>CVCARALLTAVRRDTASVRGDIDFSVSGMMMNCVSGKLPLLDSIHQSEAPSNGRYVFEPANQLIEGVLDLFSLKQTSLVRGPKN</sequence>
<dbReference type="EMBL" id="HAEA01000387">
    <property type="protein sequence ID" value="SBQ28867.1"/>
    <property type="molecule type" value="Transcribed_RNA"/>
</dbReference>